<comment type="caution">
    <text evidence="1">The sequence shown here is derived from an EMBL/GenBank/DDBJ whole genome shotgun (WGS) entry which is preliminary data.</text>
</comment>
<keyword evidence="2" id="KW-1185">Reference proteome</keyword>
<feature type="non-terminal residue" evidence="1">
    <location>
        <position position="1"/>
    </location>
</feature>
<gene>
    <name evidence="1" type="ORF">LARSCL_LOCUS19350</name>
</gene>
<evidence type="ECO:0000313" key="2">
    <source>
        <dbReference type="Proteomes" id="UP001497382"/>
    </source>
</evidence>
<protein>
    <submittedName>
        <fullName evidence="1">Uncharacterized protein</fullName>
    </submittedName>
</protein>
<reference evidence="1 2" key="1">
    <citation type="submission" date="2024-04" db="EMBL/GenBank/DDBJ databases">
        <authorList>
            <person name="Rising A."/>
            <person name="Reimegard J."/>
            <person name="Sonavane S."/>
            <person name="Akerstrom W."/>
            <person name="Nylinder S."/>
            <person name="Hedman E."/>
            <person name="Kallberg Y."/>
        </authorList>
    </citation>
    <scope>NUCLEOTIDE SEQUENCE [LARGE SCALE GENOMIC DNA]</scope>
</reference>
<dbReference type="AlphaFoldDB" id="A0AAV2BH82"/>
<dbReference type="EMBL" id="CAXIEN010000374">
    <property type="protein sequence ID" value="CAL1295597.1"/>
    <property type="molecule type" value="Genomic_DNA"/>
</dbReference>
<organism evidence="1 2">
    <name type="scientific">Larinioides sclopetarius</name>
    <dbReference type="NCBI Taxonomy" id="280406"/>
    <lineage>
        <taxon>Eukaryota</taxon>
        <taxon>Metazoa</taxon>
        <taxon>Ecdysozoa</taxon>
        <taxon>Arthropoda</taxon>
        <taxon>Chelicerata</taxon>
        <taxon>Arachnida</taxon>
        <taxon>Araneae</taxon>
        <taxon>Araneomorphae</taxon>
        <taxon>Entelegynae</taxon>
        <taxon>Araneoidea</taxon>
        <taxon>Araneidae</taxon>
        <taxon>Larinioides</taxon>
    </lineage>
</organism>
<evidence type="ECO:0000313" key="1">
    <source>
        <dbReference type="EMBL" id="CAL1295597.1"/>
    </source>
</evidence>
<name>A0AAV2BH82_9ARAC</name>
<sequence length="75" mass="8580">RPHVVQWYARLLARYVRYLDERPHLSPPSSDDFVVSSDSTEIGRFRINLCGGEFISIIYNSAKKSPSPFGIHIIC</sequence>
<dbReference type="Proteomes" id="UP001497382">
    <property type="component" value="Unassembled WGS sequence"/>
</dbReference>
<accession>A0AAV2BH82</accession>
<proteinExistence type="predicted"/>